<reference evidence="2" key="1">
    <citation type="journal article" date="2019" name="Int. J. Syst. Evol. Microbiol.">
        <title>The Global Catalogue of Microorganisms (GCM) 10K type strain sequencing project: providing services to taxonomists for standard genome sequencing and annotation.</title>
        <authorList>
            <consortium name="The Broad Institute Genomics Platform"/>
            <consortium name="The Broad Institute Genome Sequencing Center for Infectious Disease"/>
            <person name="Wu L."/>
            <person name="Ma J."/>
        </authorList>
    </citation>
    <scope>NUCLEOTIDE SEQUENCE [LARGE SCALE GENOMIC DNA]</scope>
    <source>
        <strain evidence="2">KCTC 52298</strain>
    </source>
</reference>
<evidence type="ECO:0000313" key="1">
    <source>
        <dbReference type="EMBL" id="MFD2557173.1"/>
    </source>
</evidence>
<protein>
    <submittedName>
        <fullName evidence="1">Uncharacterized protein</fullName>
    </submittedName>
</protein>
<name>A0ABW5LAL0_9SPHI</name>
<sequence length="87" mass="10367">MNKIILEKIEELTLYIIQQDKDIEQLEQHAKTNEIKQQAICYQRIAYRFIKTRNSTSCENIPYKRQRTGLSTNSFIISENKTIFIIN</sequence>
<keyword evidence="2" id="KW-1185">Reference proteome</keyword>
<comment type="caution">
    <text evidence="1">The sequence shown here is derived from an EMBL/GenBank/DDBJ whole genome shotgun (WGS) entry which is preliminary data.</text>
</comment>
<evidence type="ECO:0000313" key="2">
    <source>
        <dbReference type="Proteomes" id="UP001597440"/>
    </source>
</evidence>
<gene>
    <name evidence="1" type="ORF">ACFSQW_22470</name>
</gene>
<organism evidence="1 2">
    <name type="scientific">Sphingobacterium tabacisoli</name>
    <dbReference type="NCBI Taxonomy" id="2044855"/>
    <lineage>
        <taxon>Bacteria</taxon>
        <taxon>Pseudomonadati</taxon>
        <taxon>Bacteroidota</taxon>
        <taxon>Sphingobacteriia</taxon>
        <taxon>Sphingobacteriales</taxon>
        <taxon>Sphingobacteriaceae</taxon>
        <taxon>Sphingobacterium</taxon>
    </lineage>
</organism>
<dbReference type="EMBL" id="JBHULD010000025">
    <property type="protein sequence ID" value="MFD2557173.1"/>
    <property type="molecule type" value="Genomic_DNA"/>
</dbReference>
<proteinExistence type="predicted"/>
<dbReference type="Proteomes" id="UP001597440">
    <property type="component" value="Unassembled WGS sequence"/>
</dbReference>
<accession>A0ABW5LAL0</accession>